<comment type="caution">
    <text evidence="2">The sequence shown here is derived from an EMBL/GenBank/DDBJ whole genome shotgun (WGS) entry which is preliminary data.</text>
</comment>
<proteinExistence type="predicted"/>
<evidence type="ECO:0000256" key="1">
    <source>
        <dbReference type="SAM" id="MobiDB-lite"/>
    </source>
</evidence>
<evidence type="ECO:0000313" key="2">
    <source>
        <dbReference type="EMBL" id="KAK5975267.1"/>
    </source>
</evidence>
<dbReference type="AlphaFoldDB" id="A0AAN8FJG6"/>
<organism evidence="2 3">
    <name type="scientific">Trichostrongylus colubriformis</name>
    <name type="common">Black scour worm</name>
    <dbReference type="NCBI Taxonomy" id="6319"/>
    <lineage>
        <taxon>Eukaryota</taxon>
        <taxon>Metazoa</taxon>
        <taxon>Ecdysozoa</taxon>
        <taxon>Nematoda</taxon>
        <taxon>Chromadorea</taxon>
        <taxon>Rhabditida</taxon>
        <taxon>Rhabditina</taxon>
        <taxon>Rhabditomorpha</taxon>
        <taxon>Strongyloidea</taxon>
        <taxon>Trichostrongylidae</taxon>
        <taxon>Trichostrongylus</taxon>
    </lineage>
</organism>
<accession>A0AAN8FJG6</accession>
<dbReference type="Proteomes" id="UP001331761">
    <property type="component" value="Unassembled WGS sequence"/>
</dbReference>
<name>A0AAN8FJG6_TRICO</name>
<dbReference type="EMBL" id="WIXE01013229">
    <property type="protein sequence ID" value="KAK5975267.1"/>
    <property type="molecule type" value="Genomic_DNA"/>
</dbReference>
<feature type="region of interest" description="Disordered" evidence="1">
    <location>
        <begin position="245"/>
        <end position="269"/>
    </location>
</feature>
<reference evidence="2 3" key="1">
    <citation type="submission" date="2019-10" db="EMBL/GenBank/DDBJ databases">
        <title>Assembly and Annotation for the nematode Trichostrongylus colubriformis.</title>
        <authorList>
            <person name="Martin J."/>
        </authorList>
    </citation>
    <scope>NUCLEOTIDE SEQUENCE [LARGE SCALE GENOMIC DNA]</scope>
    <source>
        <strain evidence="2">G859</strain>
        <tissue evidence="2">Whole worm</tissue>
    </source>
</reference>
<evidence type="ECO:0000313" key="3">
    <source>
        <dbReference type="Proteomes" id="UP001331761"/>
    </source>
</evidence>
<keyword evidence="3" id="KW-1185">Reference proteome</keyword>
<gene>
    <name evidence="2" type="ORF">GCK32_013061</name>
</gene>
<protein>
    <submittedName>
        <fullName evidence="2">Uncharacterized protein</fullName>
    </submittedName>
</protein>
<sequence length="269" mass="30520">MSFALVFFPHTRTSDVVPCSSFSHGCNVGETTRVRWEGRSYKGKILFVGAKELCEMKANSISADGELIEDIFDVSNAPQTSGSLGSDSSEGGPSAVEREQMMRQIRMEEDIKFIKDMLIQMNATLSSNSERIGRLEQVAMELLRRNPTKPGLNTIDYIYASANEVAELRETKGTNRNQFALALEKLVYKDDPRELELVVDERMRSKDRVRFIRQYYDVPEHLQDNVWKGIKEALNGRVRRLRKALRDGQSGPHRAVENEAGGDPFTFHD</sequence>